<protein>
    <recommendedName>
        <fullName evidence="3">Phosphomannomutase</fullName>
    </recommendedName>
</protein>
<evidence type="ECO:0008006" key="3">
    <source>
        <dbReference type="Google" id="ProtNLM"/>
    </source>
</evidence>
<comment type="caution">
    <text evidence="1">The sequence shown here is derived from an EMBL/GenBank/DDBJ whole genome shotgun (WGS) entry which is preliminary data.</text>
</comment>
<gene>
    <name evidence="1" type="ORF">H9900_01200</name>
</gene>
<reference evidence="1" key="2">
    <citation type="submission" date="2021-04" db="EMBL/GenBank/DDBJ databases">
        <authorList>
            <person name="Gilroy R."/>
        </authorList>
    </citation>
    <scope>NUCLEOTIDE SEQUENCE</scope>
    <source>
        <strain evidence="1">5790</strain>
    </source>
</reference>
<dbReference type="GO" id="GO:0005975">
    <property type="term" value="P:carbohydrate metabolic process"/>
    <property type="evidence" value="ECO:0007669"/>
    <property type="project" value="InterPro"/>
</dbReference>
<dbReference type="AlphaFoldDB" id="A0A9D1PQI7"/>
<proteinExistence type="predicted"/>
<accession>A0A9D1PQI7</accession>
<reference evidence="1" key="1">
    <citation type="journal article" date="2021" name="PeerJ">
        <title>Extensive microbial diversity within the chicken gut microbiome revealed by metagenomics and culture.</title>
        <authorList>
            <person name="Gilroy R."/>
            <person name="Ravi A."/>
            <person name="Getino M."/>
            <person name="Pursley I."/>
            <person name="Horton D.L."/>
            <person name="Alikhan N.F."/>
            <person name="Baker D."/>
            <person name="Gharbi K."/>
            <person name="Hall N."/>
            <person name="Watson M."/>
            <person name="Adriaenssens E.M."/>
            <person name="Foster-Nyarko E."/>
            <person name="Jarju S."/>
            <person name="Secka A."/>
            <person name="Antonio M."/>
            <person name="Oren A."/>
            <person name="Chaudhuri R.R."/>
            <person name="La Ragione R."/>
            <person name="Hildebrand F."/>
            <person name="Pallen M.J."/>
        </authorList>
    </citation>
    <scope>NUCLEOTIDE SEQUENCE</scope>
    <source>
        <strain evidence="1">5790</strain>
    </source>
</reference>
<dbReference type="InterPro" id="IPR016055">
    <property type="entry name" value="A-D-PHexomutase_a/b/a-I/II/III"/>
</dbReference>
<sequence length="399" mass="43083">MVALELGGESPMFWLRLGYAAGAVEAGGRAKRIGISSDSNSVSQLVMDTVRIGARCAGARVYNFGEQNLPIMREAVRFYKTDCGIYAAAGESGSVDVLLLDASGAAMPKTEAERLAHCAETPISLGISERGSEVELQEFKTHYMRNIINSVKSESFDSNICLTTQSETVSEIIERVLEELNSRLKPGAADKYAFKGEISGGGERLALFKQDGERLTDEQVLLIMIYVMLRDSDAGTFVLPSSVSESAEAAVLRLGGNVIRASDKRNEIMRKILECGSGEQLLMQFDGVYAAVRIFDFLNRFSISLSELCDRLPRIFKAECEIECTDGGELLDALKGGSGEPGSVDGGVGVKYKTQGGVTVIVKTADGHRLKIISEAESMEAAEELTAIFKNKIKTLANS</sequence>
<organism evidence="1 2">
    <name type="scientific">Candidatus Monoglobus merdigallinarum</name>
    <dbReference type="NCBI Taxonomy" id="2838698"/>
    <lineage>
        <taxon>Bacteria</taxon>
        <taxon>Bacillati</taxon>
        <taxon>Bacillota</taxon>
        <taxon>Clostridia</taxon>
        <taxon>Monoglobales</taxon>
        <taxon>Monoglobaceae</taxon>
        <taxon>Monoglobus</taxon>
    </lineage>
</organism>
<evidence type="ECO:0000313" key="2">
    <source>
        <dbReference type="Proteomes" id="UP000824162"/>
    </source>
</evidence>
<dbReference type="SUPFAM" id="SSF53738">
    <property type="entry name" value="Phosphoglucomutase, first 3 domains"/>
    <property type="match status" value="1"/>
</dbReference>
<name>A0A9D1PQI7_9FIRM</name>
<dbReference type="Proteomes" id="UP000824162">
    <property type="component" value="Unassembled WGS sequence"/>
</dbReference>
<dbReference type="GO" id="GO:0016868">
    <property type="term" value="F:intramolecular phosphotransferase activity"/>
    <property type="evidence" value="ECO:0007669"/>
    <property type="project" value="InterPro"/>
</dbReference>
<dbReference type="EMBL" id="DXIJ01000024">
    <property type="protein sequence ID" value="HIV85407.1"/>
    <property type="molecule type" value="Genomic_DNA"/>
</dbReference>
<evidence type="ECO:0000313" key="1">
    <source>
        <dbReference type="EMBL" id="HIV85407.1"/>
    </source>
</evidence>